<dbReference type="Proteomes" id="UP000018936">
    <property type="component" value="Unassembled WGS sequence"/>
</dbReference>
<accession>V8NJF4</accession>
<proteinExistence type="predicted"/>
<evidence type="ECO:0000256" key="1">
    <source>
        <dbReference type="SAM" id="MobiDB-lite"/>
    </source>
</evidence>
<comment type="caution">
    <text evidence="2">The sequence shown here is derived from an EMBL/GenBank/DDBJ whole genome shotgun (WGS) entry which is preliminary data.</text>
</comment>
<evidence type="ECO:0000313" key="3">
    <source>
        <dbReference type="Proteomes" id="UP000018936"/>
    </source>
</evidence>
<organism evidence="2 3">
    <name type="scientific">Ophiophagus hannah</name>
    <name type="common">King cobra</name>
    <name type="synonym">Naja hannah</name>
    <dbReference type="NCBI Taxonomy" id="8665"/>
    <lineage>
        <taxon>Eukaryota</taxon>
        <taxon>Metazoa</taxon>
        <taxon>Chordata</taxon>
        <taxon>Craniata</taxon>
        <taxon>Vertebrata</taxon>
        <taxon>Euteleostomi</taxon>
        <taxon>Lepidosauria</taxon>
        <taxon>Squamata</taxon>
        <taxon>Bifurcata</taxon>
        <taxon>Unidentata</taxon>
        <taxon>Episquamata</taxon>
        <taxon>Toxicofera</taxon>
        <taxon>Serpentes</taxon>
        <taxon>Colubroidea</taxon>
        <taxon>Elapidae</taxon>
        <taxon>Elapinae</taxon>
        <taxon>Ophiophagus</taxon>
    </lineage>
</organism>
<dbReference type="EMBL" id="AZIM01003653">
    <property type="protein sequence ID" value="ETE61783.1"/>
    <property type="molecule type" value="Genomic_DNA"/>
</dbReference>
<sequence>MGQSRRNLLVSHRRFFLGSSRNQAGWVKCQRTRGGLGNLGTVNLKTLEEIAVALNKCGINKDKSCHTNGSPCLKVTSLDSQRNVVGVMSFDFCKPLNNISPKIDEVTNSNIIMKREGGREGRKEEMRDGRRERGREGRTEGGKEGQRKGREGRKEGQRKGRKEKRNEGGKERKGGKEGGEGGKEGKEGRKEGREGRKEEMRKGGRERRKDRGREGRKERREGRKEGGKEGREAGEGKGGRPMLHQQKDGVDQMPSLFFSVLHWPGHSCSGHHIFGRALTTWSVSRGEQSRRLEIWEKNLKKEWWGVLRILVKRRHWGEMIRVFNYLVNAGAECCAGLSFIGNTWLESDSHLSGLLMDSCPEHFGGDVL</sequence>
<name>V8NJF4_OPHHA</name>
<feature type="non-terminal residue" evidence="2">
    <location>
        <position position="1"/>
    </location>
</feature>
<dbReference type="AlphaFoldDB" id="V8NJF4"/>
<evidence type="ECO:0000313" key="2">
    <source>
        <dbReference type="EMBL" id="ETE61783.1"/>
    </source>
</evidence>
<gene>
    <name evidence="2" type="primary">HMGN5</name>
    <name evidence="2" type="ORF">L345_12464</name>
</gene>
<protein>
    <submittedName>
        <fullName evidence="2">High mobility group nucleosome-binding domain-containing protein 5</fullName>
    </submittedName>
</protein>
<keyword evidence="3" id="KW-1185">Reference proteome</keyword>
<feature type="region of interest" description="Disordered" evidence="1">
    <location>
        <begin position="110"/>
        <end position="247"/>
    </location>
</feature>
<reference evidence="2 3" key="1">
    <citation type="journal article" date="2013" name="Proc. Natl. Acad. Sci. U.S.A.">
        <title>The king cobra genome reveals dynamic gene evolution and adaptation in the snake venom system.</title>
        <authorList>
            <person name="Vonk F.J."/>
            <person name="Casewell N.R."/>
            <person name="Henkel C.V."/>
            <person name="Heimberg A.M."/>
            <person name="Jansen H.J."/>
            <person name="McCleary R.J."/>
            <person name="Kerkkamp H.M."/>
            <person name="Vos R.A."/>
            <person name="Guerreiro I."/>
            <person name="Calvete J.J."/>
            <person name="Wuster W."/>
            <person name="Woods A.E."/>
            <person name="Logan J.M."/>
            <person name="Harrison R.A."/>
            <person name="Castoe T.A."/>
            <person name="de Koning A.P."/>
            <person name="Pollock D.D."/>
            <person name="Yandell M."/>
            <person name="Calderon D."/>
            <person name="Renjifo C."/>
            <person name="Currier R.B."/>
            <person name="Salgado D."/>
            <person name="Pla D."/>
            <person name="Sanz L."/>
            <person name="Hyder A.S."/>
            <person name="Ribeiro J.M."/>
            <person name="Arntzen J.W."/>
            <person name="van den Thillart G.E."/>
            <person name="Boetzer M."/>
            <person name="Pirovano W."/>
            <person name="Dirks R.P."/>
            <person name="Spaink H.P."/>
            <person name="Duboule D."/>
            <person name="McGlinn E."/>
            <person name="Kini R.M."/>
            <person name="Richardson M.K."/>
        </authorList>
    </citation>
    <scope>NUCLEOTIDE SEQUENCE</scope>
    <source>
        <tissue evidence="2">Blood</tissue>
    </source>
</reference>
<feature type="compositionally biased region" description="Basic and acidic residues" evidence="1">
    <location>
        <begin position="113"/>
        <end position="238"/>
    </location>
</feature>